<feature type="transmembrane region" description="Helical" evidence="5">
    <location>
        <begin position="72"/>
        <end position="93"/>
    </location>
</feature>
<comment type="subcellular location">
    <subcellularLocation>
        <location evidence="1">Membrane</location>
        <topology evidence="1">Multi-pass membrane protein</topology>
    </subcellularLocation>
</comment>
<name>A0A0R3XAU5_HYDTA</name>
<feature type="transmembrane region" description="Helical" evidence="5">
    <location>
        <begin position="12"/>
        <end position="35"/>
    </location>
</feature>
<dbReference type="InterPro" id="IPR018499">
    <property type="entry name" value="Tetraspanin/Peripherin"/>
</dbReference>
<reference evidence="6 7" key="2">
    <citation type="submission" date="2018-11" db="EMBL/GenBank/DDBJ databases">
        <authorList>
            <consortium name="Pathogen Informatics"/>
        </authorList>
    </citation>
    <scope>NUCLEOTIDE SEQUENCE [LARGE SCALE GENOMIC DNA]</scope>
</reference>
<dbReference type="Proteomes" id="UP000274429">
    <property type="component" value="Unassembled WGS sequence"/>
</dbReference>
<proteinExistence type="predicted"/>
<dbReference type="AlphaFoldDB" id="A0A0R3XAU5"/>
<dbReference type="WBParaSite" id="TTAC_0001067201-mRNA-1">
    <property type="protein sequence ID" value="TTAC_0001067201-mRNA-1"/>
    <property type="gene ID" value="TTAC_0001067201"/>
</dbReference>
<dbReference type="Pfam" id="PF00335">
    <property type="entry name" value="Tetraspanin"/>
    <property type="match status" value="1"/>
</dbReference>
<dbReference type="STRING" id="6205.A0A0R3XAU5"/>
<keyword evidence="4 5" id="KW-0472">Membrane</keyword>
<keyword evidence="2 5" id="KW-0812">Transmembrane</keyword>
<evidence type="ECO:0000256" key="3">
    <source>
        <dbReference type="ARBA" id="ARBA00022989"/>
    </source>
</evidence>
<keyword evidence="7" id="KW-1185">Reference proteome</keyword>
<evidence type="ECO:0000256" key="1">
    <source>
        <dbReference type="ARBA" id="ARBA00004141"/>
    </source>
</evidence>
<evidence type="ECO:0000256" key="2">
    <source>
        <dbReference type="ARBA" id="ARBA00022692"/>
    </source>
</evidence>
<organism evidence="8">
    <name type="scientific">Hydatigena taeniaeformis</name>
    <name type="common">Feline tapeworm</name>
    <name type="synonym">Taenia taeniaeformis</name>
    <dbReference type="NCBI Taxonomy" id="6205"/>
    <lineage>
        <taxon>Eukaryota</taxon>
        <taxon>Metazoa</taxon>
        <taxon>Spiralia</taxon>
        <taxon>Lophotrochozoa</taxon>
        <taxon>Platyhelminthes</taxon>
        <taxon>Cestoda</taxon>
        <taxon>Eucestoda</taxon>
        <taxon>Cyclophyllidea</taxon>
        <taxon>Taeniidae</taxon>
        <taxon>Hydatigera</taxon>
    </lineage>
</organism>
<protein>
    <submittedName>
        <fullName evidence="8">Tetraspanin</fullName>
    </submittedName>
</protein>
<dbReference type="GO" id="GO:0016020">
    <property type="term" value="C:membrane"/>
    <property type="evidence" value="ECO:0007669"/>
    <property type="project" value="UniProtKB-SubCell"/>
</dbReference>
<evidence type="ECO:0000313" key="8">
    <source>
        <dbReference type="WBParaSite" id="TTAC_0001067201-mRNA-1"/>
    </source>
</evidence>
<reference evidence="8" key="1">
    <citation type="submission" date="2017-02" db="UniProtKB">
        <authorList>
            <consortium name="WormBaseParasite"/>
        </authorList>
    </citation>
    <scope>IDENTIFICATION</scope>
</reference>
<evidence type="ECO:0000313" key="6">
    <source>
        <dbReference type="EMBL" id="VDM35635.1"/>
    </source>
</evidence>
<gene>
    <name evidence="6" type="ORF">TTAC_LOCUS10655</name>
</gene>
<keyword evidence="3 5" id="KW-1133">Transmembrane helix</keyword>
<dbReference type="OrthoDB" id="10033535at2759"/>
<dbReference type="EMBL" id="UYWX01021998">
    <property type="protein sequence ID" value="VDM35635.1"/>
    <property type="molecule type" value="Genomic_DNA"/>
</dbReference>
<accession>A0A0R3XAU5</accession>
<evidence type="ECO:0000256" key="5">
    <source>
        <dbReference type="SAM" id="Phobius"/>
    </source>
</evidence>
<evidence type="ECO:0000256" key="4">
    <source>
        <dbReference type="ARBA" id="ARBA00023136"/>
    </source>
</evidence>
<feature type="transmembrane region" description="Helical" evidence="5">
    <location>
        <begin position="105"/>
        <end position="126"/>
    </location>
</feature>
<evidence type="ECO:0000313" key="7">
    <source>
        <dbReference type="Proteomes" id="UP000274429"/>
    </source>
</evidence>
<sequence>MGCALSCSLKFVLQIFNAILCVIFLVVGIFGIVLVSSKSAVQSLLENVFDLAKVEPGEMQEFVQFITENISGVAYTLISVGFFIALLCLFGFISSCCGYDLLLKIYCALLVAILSAQLIAVAVVFATPDRMALALVNSTNELLPLYGNTTRPEEAAASAIWNAIMKEEGPAAEWTASKISCALIVLLFAGTSKLPVECCGSDASTCSPERARTAKIPG</sequence>